<feature type="compositionally biased region" description="Acidic residues" evidence="1">
    <location>
        <begin position="153"/>
        <end position="165"/>
    </location>
</feature>
<name>A0A9N8EP63_9STRA</name>
<evidence type="ECO:0000313" key="3">
    <source>
        <dbReference type="EMBL" id="CAB9525427.1"/>
    </source>
</evidence>
<keyword evidence="2" id="KW-0732">Signal</keyword>
<sequence length="197" mass="22228">MAIFLQMALFLSLLTNRNHNHNQKQQQLAKQEATMSSRKSLAKKGEPVKHIFKQDGSDFKFLLRLFQTGAITDELPAAVRAMHERFQKYNTNQFRSQFNKARGMAAGVALRGPQPPQDDDGPLPILPSFVPRNQVPAVAARPPAVAQLPSMADNDDEEADADGEDGPTTWKPKRMVKEWENEHGIRHVTIIVWLSRH</sequence>
<dbReference type="Proteomes" id="UP001153069">
    <property type="component" value="Unassembled WGS sequence"/>
</dbReference>
<reference evidence="3" key="1">
    <citation type="submission" date="2020-06" db="EMBL/GenBank/DDBJ databases">
        <authorList>
            <consortium name="Plant Systems Biology data submission"/>
        </authorList>
    </citation>
    <scope>NUCLEOTIDE SEQUENCE</scope>
    <source>
        <strain evidence="3">D6</strain>
    </source>
</reference>
<gene>
    <name evidence="3" type="ORF">SEMRO_1674_G290350.1</name>
</gene>
<dbReference type="AlphaFoldDB" id="A0A9N8EP63"/>
<accession>A0A9N8EP63</accession>
<keyword evidence="4" id="KW-1185">Reference proteome</keyword>
<protein>
    <submittedName>
        <fullName evidence="3">Uncharacterized protein</fullName>
    </submittedName>
</protein>
<comment type="caution">
    <text evidence="3">The sequence shown here is derived from an EMBL/GenBank/DDBJ whole genome shotgun (WGS) entry which is preliminary data.</text>
</comment>
<organism evidence="3 4">
    <name type="scientific">Seminavis robusta</name>
    <dbReference type="NCBI Taxonomy" id="568900"/>
    <lineage>
        <taxon>Eukaryota</taxon>
        <taxon>Sar</taxon>
        <taxon>Stramenopiles</taxon>
        <taxon>Ochrophyta</taxon>
        <taxon>Bacillariophyta</taxon>
        <taxon>Bacillariophyceae</taxon>
        <taxon>Bacillariophycidae</taxon>
        <taxon>Naviculales</taxon>
        <taxon>Naviculaceae</taxon>
        <taxon>Seminavis</taxon>
    </lineage>
</organism>
<feature type="signal peptide" evidence="2">
    <location>
        <begin position="1"/>
        <end position="19"/>
    </location>
</feature>
<evidence type="ECO:0000313" key="4">
    <source>
        <dbReference type="Proteomes" id="UP001153069"/>
    </source>
</evidence>
<proteinExistence type="predicted"/>
<evidence type="ECO:0000256" key="1">
    <source>
        <dbReference type="SAM" id="MobiDB-lite"/>
    </source>
</evidence>
<dbReference type="EMBL" id="CAICTM010001672">
    <property type="protein sequence ID" value="CAB9525427.1"/>
    <property type="molecule type" value="Genomic_DNA"/>
</dbReference>
<feature type="chain" id="PRO_5040216909" evidence="2">
    <location>
        <begin position="20"/>
        <end position="197"/>
    </location>
</feature>
<evidence type="ECO:0000256" key="2">
    <source>
        <dbReference type="SAM" id="SignalP"/>
    </source>
</evidence>
<feature type="region of interest" description="Disordered" evidence="1">
    <location>
        <begin position="151"/>
        <end position="172"/>
    </location>
</feature>